<evidence type="ECO:0000256" key="1">
    <source>
        <dbReference type="SAM" id="MobiDB-lite"/>
    </source>
</evidence>
<feature type="region of interest" description="Disordered" evidence="1">
    <location>
        <begin position="156"/>
        <end position="189"/>
    </location>
</feature>
<dbReference type="EMBL" id="JAMSHJ010000003">
    <property type="protein sequence ID" value="KAI5427168.1"/>
    <property type="molecule type" value="Genomic_DNA"/>
</dbReference>
<name>A0A9D4XTF3_PEA</name>
<organism evidence="2 3">
    <name type="scientific">Pisum sativum</name>
    <name type="common">Garden pea</name>
    <name type="synonym">Lathyrus oleraceus</name>
    <dbReference type="NCBI Taxonomy" id="3888"/>
    <lineage>
        <taxon>Eukaryota</taxon>
        <taxon>Viridiplantae</taxon>
        <taxon>Streptophyta</taxon>
        <taxon>Embryophyta</taxon>
        <taxon>Tracheophyta</taxon>
        <taxon>Spermatophyta</taxon>
        <taxon>Magnoliopsida</taxon>
        <taxon>eudicotyledons</taxon>
        <taxon>Gunneridae</taxon>
        <taxon>Pentapetalae</taxon>
        <taxon>rosids</taxon>
        <taxon>fabids</taxon>
        <taxon>Fabales</taxon>
        <taxon>Fabaceae</taxon>
        <taxon>Papilionoideae</taxon>
        <taxon>50 kb inversion clade</taxon>
        <taxon>NPAAA clade</taxon>
        <taxon>Hologalegina</taxon>
        <taxon>IRL clade</taxon>
        <taxon>Fabeae</taxon>
        <taxon>Lathyrus</taxon>
    </lineage>
</organism>
<reference evidence="2 3" key="1">
    <citation type="journal article" date="2022" name="Nat. Genet.">
        <title>Improved pea reference genome and pan-genome highlight genomic features and evolutionary characteristics.</title>
        <authorList>
            <person name="Yang T."/>
            <person name="Liu R."/>
            <person name="Luo Y."/>
            <person name="Hu S."/>
            <person name="Wang D."/>
            <person name="Wang C."/>
            <person name="Pandey M.K."/>
            <person name="Ge S."/>
            <person name="Xu Q."/>
            <person name="Li N."/>
            <person name="Li G."/>
            <person name="Huang Y."/>
            <person name="Saxena R.K."/>
            <person name="Ji Y."/>
            <person name="Li M."/>
            <person name="Yan X."/>
            <person name="He Y."/>
            <person name="Liu Y."/>
            <person name="Wang X."/>
            <person name="Xiang C."/>
            <person name="Varshney R.K."/>
            <person name="Ding H."/>
            <person name="Gao S."/>
            <person name="Zong X."/>
        </authorList>
    </citation>
    <scope>NUCLEOTIDE SEQUENCE [LARGE SCALE GENOMIC DNA]</scope>
    <source>
        <strain evidence="2 3">cv. Zhongwan 6</strain>
    </source>
</reference>
<evidence type="ECO:0000313" key="3">
    <source>
        <dbReference type="Proteomes" id="UP001058974"/>
    </source>
</evidence>
<dbReference type="PANTHER" id="PTHR34567">
    <property type="entry name" value="FK506-BINDING-LIKE PROTEIN"/>
    <property type="match status" value="1"/>
</dbReference>
<dbReference type="Gramene" id="Psat3g075040.1">
    <property type="protein sequence ID" value="Psat3g075040.1.cds"/>
    <property type="gene ID" value="Psat3g075040"/>
</dbReference>
<keyword evidence="3" id="KW-1185">Reference proteome</keyword>
<feature type="region of interest" description="Disordered" evidence="1">
    <location>
        <begin position="1"/>
        <end position="23"/>
    </location>
</feature>
<gene>
    <name evidence="2" type="ORF">KIW84_032550</name>
</gene>
<dbReference type="Proteomes" id="UP001058974">
    <property type="component" value="Chromosome 3"/>
</dbReference>
<dbReference type="Gramene" id="Psat03G0255000-T1">
    <property type="protein sequence ID" value="KAI5427168.1"/>
    <property type="gene ID" value="KIW84_032550"/>
</dbReference>
<evidence type="ECO:0000313" key="2">
    <source>
        <dbReference type="EMBL" id="KAI5427168.1"/>
    </source>
</evidence>
<comment type="caution">
    <text evidence="2">The sequence shown here is derived from an EMBL/GenBank/DDBJ whole genome shotgun (WGS) entry which is preliminary data.</text>
</comment>
<dbReference type="PANTHER" id="PTHR34567:SF3">
    <property type="entry name" value="FK506-BINDING-LIKE PROTEIN"/>
    <property type="match status" value="1"/>
</dbReference>
<dbReference type="OrthoDB" id="1415806at2759"/>
<protein>
    <submittedName>
        <fullName evidence="2">Uncharacterized protein</fullName>
    </submittedName>
</protein>
<accession>A0A9D4XTF3</accession>
<dbReference type="Gramene" id="PSAT_LOCUS13228_t1">
    <property type="protein sequence ID" value="CAL5193411.1"/>
    <property type="gene ID" value="PSAT_LOCUS13228"/>
</dbReference>
<feature type="compositionally biased region" description="Polar residues" evidence="1">
    <location>
        <begin position="173"/>
        <end position="189"/>
    </location>
</feature>
<sequence length="275" mass="32080">MANWRRNQGFNNHQVGNRRSSSYKGKSPLYNRFSTVPLWEKKFLATVGQVPWRKLLESHSNVMKWEDSAVKQAFYDAKFRFWADINGYSWDIPLPDPDMYIDEVDWDASVDPELCLDLEREAEARHIMSQQEETVIVDNPLGHGWDFTPTGWEVEDEEVTKPREPSYGDEGWGSNNHENNETNSWEQNDSQRWIPKEHYGGDLHDKYQASNGGNRNWGAWEGNNRRRENNISWSKNHAYWHGNNQYKMNRGRKRGGGRGGGRENITYVAKVVTPS</sequence>
<dbReference type="AlphaFoldDB" id="A0A9D4XTF3"/>
<proteinExistence type="predicted"/>